<evidence type="ECO:0000256" key="1">
    <source>
        <dbReference type="ARBA" id="ARBA00022723"/>
    </source>
</evidence>
<keyword evidence="4" id="KW-0175">Coiled coil</keyword>
<evidence type="ECO:0000256" key="3">
    <source>
        <dbReference type="ARBA" id="ARBA00022833"/>
    </source>
</evidence>
<dbReference type="Pfam" id="PF18112">
    <property type="entry name" value="Zn-C2H2_12"/>
    <property type="match status" value="1"/>
</dbReference>
<sequence length="339" mass="39139">MGDQKELLSNTLALNLALQTIKERCVHLQKRLFALESENSKLRLNTLNSDKKDESQSNVPLSEIQELRAKNAELTLQKSQLTENLSMISTENRKLWKRLSQLTKENINDEISIRDEEITKAHSSQNLIRSKTFTQNSPHQLLKERLVGPDESELEDISLLNDCGFTTDKINFVSDDCETFDVDSKTCTEGMLNIKRELMKQNSDLKVALSNWKKMKTNEFCSCKKTDANAKKPPLMVDKNLETDRVLTVDLRMETESPNRTVAQMFEMPEIENIIIDLNDQKRAADLADKICPMCGKFYTQNILFEEFQEHVESHFRDENDLEQFDHNFEIVSHSVGNF</sequence>
<dbReference type="InterPro" id="IPR041641">
    <property type="entry name" value="CALCOCO1/2_Zn_UBZ1"/>
</dbReference>
<dbReference type="OrthoDB" id="6105729at2759"/>
<keyword evidence="1" id="KW-0479">Metal-binding</keyword>
<evidence type="ECO:0000313" key="7">
    <source>
        <dbReference type="Proteomes" id="UP000183832"/>
    </source>
</evidence>
<evidence type="ECO:0000256" key="2">
    <source>
        <dbReference type="ARBA" id="ARBA00022771"/>
    </source>
</evidence>
<accession>A0A1J1HU07</accession>
<proteinExistence type="predicted"/>
<protein>
    <submittedName>
        <fullName evidence="6">CLUMA_CG003702, isoform A</fullName>
    </submittedName>
</protein>
<dbReference type="AlphaFoldDB" id="A0A1J1HU07"/>
<feature type="domain" description="UBZ1-type" evidence="5">
    <location>
        <begin position="290"/>
        <end position="316"/>
    </location>
</feature>
<keyword evidence="3" id="KW-0862">Zinc</keyword>
<name>A0A1J1HU07_9DIPT</name>
<dbReference type="Gene3D" id="6.20.250.40">
    <property type="match status" value="1"/>
</dbReference>
<gene>
    <name evidence="6" type="ORF">CLUMA_CG003702</name>
</gene>
<dbReference type="Proteomes" id="UP000183832">
    <property type="component" value="Unassembled WGS sequence"/>
</dbReference>
<dbReference type="GO" id="GO:0008270">
    <property type="term" value="F:zinc ion binding"/>
    <property type="evidence" value="ECO:0007669"/>
    <property type="project" value="UniProtKB-KW"/>
</dbReference>
<dbReference type="EMBL" id="CVRI01000015">
    <property type="protein sequence ID" value="CRK89974.1"/>
    <property type="molecule type" value="Genomic_DNA"/>
</dbReference>
<dbReference type="STRING" id="568069.A0A1J1HU07"/>
<keyword evidence="7" id="KW-1185">Reference proteome</keyword>
<evidence type="ECO:0000256" key="4">
    <source>
        <dbReference type="ARBA" id="ARBA00023054"/>
    </source>
</evidence>
<keyword evidence="2" id="KW-0863">Zinc-finger</keyword>
<reference evidence="6 7" key="1">
    <citation type="submission" date="2015-04" db="EMBL/GenBank/DDBJ databases">
        <authorList>
            <person name="Syromyatnikov M.Y."/>
            <person name="Popov V.N."/>
        </authorList>
    </citation>
    <scope>NUCLEOTIDE SEQUENCE [LARGE SCALE GENOMIC DNA]</scope>
</reference>
<organism evidence="6 7">
    <name type="scientific">Clunio marinus</name>
    <dbReference type="NCBI Taxonomy" id="568069"/>
    <lineage>
        <taxon>Eukaryota</taxon>
        <taxon>Metazoa</taxon>
        <taxon>Ecdysozoa</taxon>
        <taxon>Arthropoda</taxon>
        <taxon>Hexapoda</taxon>
        <taxon>Insecta</taxon>
        <taxon>Pterygota</taxon>
        <taxon>Neoptera</taxon>
        <taxon>Endopterygota</taxon>
        <taxon>Diptera</taxon>
        <taxon>Nematocera</taxon>
        <taxon>Chironomoidea</taxon>
        <taxon>Chironomidae</taxon>
        <taxon>Clunio</taxon>
    </lineage>
</organism>
<evidence type="ECO:0000313" key="6">
    <source>
        <dbReference type="EMBL" id="CRK89974.1"/>
    </source>
</evidence>
<evidence type="ECO:0000259" key="5">
    <source>
        <dbReference type="Pfam" id="PF18112"/>
    </source>
</evidence>